<dbReference type="EMBL" id="DRWX01000006">
    <property type="protein sequence ID" value="HHM95620.1"/>
    <property type="molecule type" value="Genomic_DNA"/>
</dbReference>
<evidence type="ECO:0000313" key="1">
    <source>
        <dbReference type="EMBL" id="HHM95620.1"/>
    </source>
</evidence>
<name>A0A7C5VX50_THERO</name>
<proteinExistence type="predicted"/>
<reference evidence="1" key="1">
    <citation type="journal article" date="2020" name="mSystems">
        <title>Genome- and Community-Level Interaction Insights into Carbon Utilization and Element Cycling Functions of Hydrothermarchaeota in Hydrothermal Sediment.</title>
        <authorList>
            <person name="Zhou Z."/>
            <person name="Liu Y."/>
            <person name="Xu W."/>
            <person name="Pan J."/>
            <person name="Luo Z.H."/>
            <person name="Li M."/>
        </authorList>
    </citation>
    <scope>NUCLEOTIDE SEQUENCE [LARGE SCALE GENOMIC DNA]</scope>
    <source>
        <strain evidence="1">SpSt-1065</strain>
    </source>
</reference>
<organism evidence="1">
    <name type="scientific">Thermomicrobium roseum</name>
    <dbReference type="NCBI Taxonomy" id="500"/>
    <lineage>
        <taxon>Bacteria</taxon>
        <taxon>Pseudomonadati</taxon>
        <taxon>Thermomicrobiota</taxon>
        <taxon>Thermomicrobia</taxon>
        <taxon>Thermomicrobiales</taxon>
        <taxon>Thermomicrobiaceae</taxon>
        <taxon>Thermomicrobium</taxon>
    </lineage>
</organism>
<gene>
    <name evidence="1" type="ORF">ENM21_00130</name>
</gene>
<comment type="caution">
    <text evidence="1">The sequence shown here is derived from an EMBL/GenBank/DDBJ whole genome shotgun (WGS) entry which is preliminary data.</text>
</comment>
<dbReference type="AlphaFoldDB" id="A0A7C5VX50"/>
<accession>A0A7C5VX50</accession>
<sequence length="90" mass="9948">MAMGLHGTPEQQERLVRLVERIVERADAIEQLLETVEHLATSGLLSGINAVLDEYDETFSAINRPELMGDGGQCHDAAWFTESTPLRAIL</sequence>
<protein>
    <submittedName>
        <fullName evidence="1">Uncharacterized protein</fullName>
    </submittedName>
</protein>